<keyword evidence="3" id="KW-1185">Reference proteome</keyword>
<evidence type="ECO:0000313" key="2">
    <source>
        <dbReference type="EMBL" id="KAK3046253.1"/>
    </source>
</evidence>
<dbReference type="EMBL" id="JAWDJX010000103">
    <property type="protein sequence ID" value="KAK3046253.1"/>
    <property type="molecule type" value="Genomic_DNA"/>
</dbReference>
<feature type="region of interest" description="Disordered" evidence="1">
    <location>
        <begin position="88"/>
        <end position="112"/>
    </location>
</feature>
<organism evidence="2 3">
    <name type="scientific">Extremus antarcticus</name>
    <dbReference type="NCBI Taxonomy" id="702011"/>
    <lineage>
        <taxon>Eukaryota</taxon>
        <taxon>Fungi</taxon>
        <taxon>Dikarya</taxon>
        <taxon>Ascomycota</taxon>
        <taxon>Pezizomycotina</taxon>
        <taxon>Dothideomycetes</taxon>
        <taxon>Dothideomycetidae</taxon>
        <taxon>Mycosphaerellales</taxon>
        <taxon>Extremaceae</taxon>
        <taxon>Extremus</taxon>
    </lineage>
</organism>
<protein>
    <submittedName>
        <fullName evidence="2">Uncharacterized protein</fullName>
    </submittedName>
</protein>
<evidence type="ECO:0000313" key="3">
    <source>
        <dbReference type="Proteomes" id="UP001271007"/>
    </source>
</evidence>
<reference evidence="2" key="1">
    <citation type="submission" date="2023-04" db="EMBL/GenBank/DDBJ databases">
        <title>Black Yeasts Isolated from many extreme environments.</title>
        <authorList>
            <person name="Coleine C."/>
            <person name="Stajich J.E."/>
            <person name="Selbmann L."/>
        </authorList>
    </citation>
    <scope>NUCLEOTIDE SEQUENCE</scope>
    <source>
        <strain evidence="2">CCFEE 5312</strain>
    </source>
</reference>
<proteinExistence type="predicted"/>
<name>A0AAJ0DAP5_9PEZI</name>
<accession>A0AAJ0DAP5</accession>
<comment type="caution">
    <text evidence="2">The sequence shown here is derived from an EMBL/GenBank/DDBJ whole genome shotgun (WGS) entry which is preliminary data.</text>
</comment>
<gene>
    <name evidence="2" type="ORF">LTR09_012245</name>
</gene>
<sequence>MRLSGLLSTPHLDSILAQQRDMAMEEKPEGESGGYKKFYCIHVMFSCKNEVLQKGDACSRCMVCSALLHQPLQIAILAVKPLTPLTRARGRSTAREDPDGIRSTVRNSPTPATTMANLVVDDHKRYIPDHSLFVSCPREEVIEAYHQVHSANHAAVSEALQRAPAPKHKHVAWELHQYLSHEAMLTTERETVASHERFVMQFCQMLRRFVRCTDVIEGFAVVVRAPSPTP</sequence>
<dbReference type="Proteomes" id="UP001271007">
    <property type="component" value="Unassembled WGS sequence"/>
</dbReference>
<evidence type="ECO:0000256" key="1">
    <source>
        <dbReference type="SAM" id="MobiDB-lite"/>
    </source>
</evidence>
<dbReference type="AlphaFoldDB" id="A0AAJ0DAP5"/>